<dbReference type="AlphaFoldDB" id="W9SB61"/>
<evidence type="ECO:0000313" key="2">
    <source>
        <dbReference type="Proteomes" id="UP000030645"/>
    </source>
</evidence>
<reference evidence="2" key="1">
    <citation type="submission" date="2013-01" db="EMBL/GenBank/DDBJ databases">
        <title>Draft Genome Sequence of a Mulberry Tree, Morus notabilis C.K. Schneid.</title>
        <authorList>
            <person name="He N."/>
            <person name="Zhao S."/>
        </authorList>
    </citation>
    <scope>NUCLEOTIDE SEQUENCE</scope>
</reference>
<accession>W9SB61</accession>
<protein>
    <submittedName>
        <fullName evidence="1">Uncharacterized protein</fullName>
    </submittedName>
</protein>
<organism evidence="1 2">
    <name type="scientific">Morus notabilis</name>
    <dbReference type="NCBI Taxonomy" id="981085"/>
    <lineage>
        <taxon>Eukaryota</taxon>
        <taxon>Viridiplantae</taxon>
        <taxon>Streptophyta</taxon>
        <taxon>Embryophyta</taxon>
        <taxon>Tracheophyta</taxon>
        <taxon>Spermatophyta</taxon>
        <taxon>Magnoliopsida</taxon>
        <taxon>eudicotyledons</taxon>
        <taxon>Gunneridae</taxon>
        <taxon>Pentapetalae</taxon>
        <taxon>rosids</taxon>
        <taxon>fabids</taxon>
        <taxon>Rosales</taxon>
        <taxon>Moraceae</taxon>
        <taxon>Moreae</taxon>
        <taxon>Morus</taxon>
    </lineage>
</organism>
<evidence type="ECO:0000313" key="1">
    <source>
        <dbReference type="EMBL" id="EXB97045.1"/>
    </source>
</evidence>
<name>W9SB61_9ROSA</name>
<dbReference type="Proteomes" id="UP000030645">
    <property type="component" value="Unassembled WGS sequence"/>
</dbReference>
<dbReference type="EMBL" id="KE345255">
    <property type="protein sequence ID" value="EXB97045.1"/>
    <property type="molecule type" value="Genomic_DNA"/>
</dbReference>
<gene>
    <name evidence="1" type="ORF">L484_014656</name>
</gene>
<sequence length="103" mass="11147">MTLVTTPVRFRTLNVPLIAPFTIGISPMLGKIALNYSSSSSSSNSLVFSLVRYLTSVLSGNADHHHDLNSSKLIVPSPSQSTPLIIFWHSAIEHSSPRLLSTS</sequence>
<keyword evidence="2" id="KW-1185">Reference proteome</keyword>
<proteinExistence type="predicted"/>